<dbReference type="GO" id="GO:0008270">
    <property type="term" value="F:zinc ion binding"/>
    <property type="evidence" value="ECO:0007669"/>
    <property type="project" value="InterPro"/>
</dbReference>
<accession>A0A9D1HJR4</accession>
<dbReference type="Proteomes" id="UP000824164">
    <property type="component" value="Unassembled WGS sequence"/>
</dbReference>
<dbReference type="AlphaFoldDB" id="A0A9D1HJR4"/>
<evidence type="ECO:0000256" key="2">
    <source>
        <dbReference type="ARBA" id="ARBA00022833"/>
    </source>
</evidence>
<reference evidence="4" key="2">
    <citation type="journal article" date="2021" name="PeerJ">
        <title>Extensive microbial diversity within the chicken gut microbiome revealed by metagenomics and culture.</title>
        <authorList>
            <person name="Gilroy R."/>
            <person name="Ravi A."/>
            <person name="Getino M."/>
            <person name="Pursley I."/>
            <person name="Horton D.L."/>
            <person name="Alikhan N.F."/>
            <person name="Baker D."/>
            <person name="Gharbi K."/>
            <person name="Hall N."/>
            <person name="Watson M."/>
            <person name="Adriaenssens E.M."/>
            <person name="Foster-Nyarko E."/>
            <person name="Jarju S."/>
            <person name="Secka A."/>
            <person name="Antonio M."/>
            <person name="Oren A."/>
            <person name="Chaudhuri R.R."/>
            <person name="La Ragione R."/>
            <person name="Hildebrand F."/>
            <person name="Pallen M.J."/>
        </authorList>
    </citation>
    <scope>NUCLEOTIDE SEQUENCE</scope>
    <source>
        <strain evidence="4">CHK187-14744</strain>
    </source>
</reference>
<name>A0A9D1HJR4_9FIRM</name>
<gene>
    <name evidence="4" type="ORF">IAB63_09105</name>
</gene>
<dbReference type="CDD" id="cd01285">
    <property type="entry name" value="nucleoside_deaminase"/>
    <property type="match status" value="1"/>
</dbReference>
<sequence>METTFTRTYEEEKEYKLSDLKPYEVDLLKRVIEICWEAREKGNHPFGCLLADEEGNILMEQGNEEVTEGGDCTCHAETALMRKATKKYTKEEMAHFTMYNCGDPCAMCAGAIYWGNLGRVVYIGRESELKKYTGDDIRNPTLDLPSRVVFASGQKKVEVLGPFLELEPELMKCHENYWHPSENFKG</sequence>
<reference evidence="4" key="1">
    <citation type="submission" date="2020-10" db="EMBL/GenBank/DDBJ databases">
        <authorList>
            <person name="Gilroy R."/>
        </authorList>
    </citation>
    <scope>NUCLEOTIDE SEQUENCE</scope>
    <source>
        <strain evidence="4">CHK187-14744</strain>
    </source>
</reference>
<dbReference type="PANTHER" id="PTHR11079">
    <property type="entry name" value="CYTOSINE DEAMINASE FAMILY MEMBER"/>
    <property type="match status" value="1"/>
</dbReference>
<proteinExistence type="predicted"/>
<keyword evidence="2" id="KW-0862">Zinc</keyword>
<dbReference type="InterPro" id="IPR016193">
    <property type="entry name" value="Cytidine_deaminase-like"/>
</dbReference>
<comment type="caution">
    <text evidence="4">The sequence shown here is derived from an EMBL/GenBank/DDBJ whole genome shotgun (WGS) entry which is preliminary data.</text>
</comment>
<evidence type="ECO:0000313" key="5">
    <source>
        <dbReference type="Proteomes" id="UP000824164"/>
    </source>
</evidence>
<dbReference type="EMBL" id="DVLT01000055">
    <property type="protein sequence ID" value="HIU03397.1"/>
    <property type="molecule type" value="Genomic_DNA"/>
</dbReference>
<dbReference type="PROSITE" id="PS00903">
    <property type="entry name" value="CYT_DCMP_DEAMINASES_1"/>
    <property type="match status" value="1"/>
</dbReference>
<feature type="domain" description="CMP/dCMP-type deaminase" evidence="3">
    <location>
        <begin position="22"/>
        <end position="136"/>
    </location>
</feature>
<evidence type="ECO:0000313" key="4">
    <source>
        <dbReference type="EMBL" id="HIU03397.1"/>
    </source>
</evidence>
<dbReference type="SUPFAM" id="SSF53927">
    <property type="entry name" value="Cytidine deaminase-like"/>
    <property type="match status" value="1"/>
</dbReference>
<dbReference type="Gene3D" id="3.40.140.10">
    <property type="entry name" value="Cytidine Deaminase, domain 2"/>
    <property type="match status" value="1"/>
</dbReference>
<keyword evidence="1" id="KW-0479">Metal-binding</keyword>
<dbReference type="PANTHER" id="PTHR11079:SF179">
    <property type="entry name" value="TRNA(ADENINE(34)) DEAMINASE, CHLOROPLASTIC"/>
    <property type="match status" value="1"/>
</dbReference>
<evidence type="ECO:0000259" key="3">
    <source>
        <dbReference type="PROSITE" id="PS51747"/>
    </source>
</evidence>
<dbReference type="InterPro" id="IPR016192">
    <property type="entry name" value="APOBEC/CMP_deaminase_Zn-bd"/>
</dbReference>
<dbReference type="GO" id="GO:0016787">
    <property type="term" value="F:hydrolase activity"/>
    <property type="evidence" value="ECO:0007669"/>
    <property type="project" value="InterPro"/>
</dbReference>
<dbReference type="Pfam" id="PF00383">
    <property type="entry name" value="dCMP_cyt_deam_1"/>
    <property type="match status" value="1"/>
</dbReference>
<dbReference type="PROSITE" id="PS51747">
    <property type="entry name" value="CYT_DCMP_DEAMINASES_2"/>
    <property type="match status" value="1"/>
</dbReference>
<organism evidence="4 5">
    <name type="scientific">Candidatus Onthocola gallistercoris</name>
    <dbReference type="NCBI Taxonomy" id="2840876"/>
    <lineage>
        <taxon>Bacteria</taxon>
        <taxon>Bacillati</taxon>
        <taxon>Bacillota</taxon>
        <taxon>Bacilli</taxon>
        <taxon>Candidatus Onthocola</taxon>
    </lineage>
</organism>
<evidence type="ECO:0000256" key="1">
    <source>
        <dbReference type="ARBA" id="ARBA00022723"/>
    </source>
</evidence>
<protein>
    <submittedName>
        <fullName evidence="4">Nucleoside deaminase</fullName>
    </submittedName>
</protein>
<dbReference type="InterPro" id="IPR002125">
    <property type="entry name" value="CMP_dCMP_dom"/>
</dbReference>